<reference evidence="3 4" key="1">
    <citation type="journal article" date="2018" name="Int. J. Syst. Evol. Microbiol.">
        <title>Micromonospora globbae sp. nov., an endophytic actinomycete isolated from roots of Globba winitii C. H. Wright.</title>
        <authorList>
            <person name="Kuncharoen N."/>
            <person name="Pittayakhajonwut P."/>
            <person name="Tanasupawat S."/>
        </authorList>
    </citation>
    <scope>NUCLEOTIDE SEQUENCE [LARGE SCALE GENOMIC DNA]</scope>
    <source>
        <strain evidence="3 4">WPS1-2</strain>
    </source>
</reference>
<name>A0A420F4R9_9ACTN</name>
<evidence type="ECO:0000259" key="2">
    <source>
        <dbReference type="Pfam" id="PF07693"/>
    </source>
</evidence>
<evidence type="ECO:0000256" key="1">
    <source>
        <dbReference type="SAM" id="MobiDB-lite"/>
    </source>
</evidence>
<feature type="compositionally biased region" description="Basic and acidic residues" evidence="1">
    <location>
        <begin position="436"/>
        <end position="460"/>
    </location>
</feature>
<feature type="domain" description="KAP NTPase" evidence="2">
    <location>
        <begin position="24"/>
        <end position="370"/>
    </location>
</feature>
<dbReference type="Gene3D" id="3.40.50.300">
    <property type="entry name" value="P-loop containing nucleotide triphosphate hydrolases"/>
    <property type="match status" value="1"/>
</dbReference>
<organism evidence="3 4">
    <name type="scientific">Micromonospora globbae</name>
    <dbReference type="NCBI Taxonomy" id="1894969"/>
    <lineage>
        <taxon>Bacteria</taxon>
        <taxon>Bacillati</taxon>
        <taxon>Actinomycetota</taxon>
        <taxon>Actinomycetes</taxon>
        <taxon>Micromonosporales</taxon>
        <taxon>Micromonosporaceae</taxon>
        <taxon>Micromonospora</taxon>
    </lineage>
</organism>
<evidence type="ECO:0000313" key="4">
    <source>
        <dbReference type="Proteomes" id="UP000285744"/>
    </source>
</evidence>
<gene>
    <name evidence="3" type="ORF">D7I43_09585</name>
</gene>
<dbReference type="InterPro" id="IPR027417">
    <property type="entry name" value="P-loop_NTPase"/>
</dbReference>
<dbReference type="AlphaFoldDB" id="A0A420F4R9"/>
<protein>
    <submittedName>
        <fullName evidence="3">NTPase</fullName>
    </submittedName>
</protein>
<feature type="region of interest" description="Disordered" evidence="1">
    <location>
        <begin position="418"/>
        <end position="462"/>
    </location>
</feature>
<dbReference type="Proteomes" id="UP000285744">
    <property type="component" value="Unassembled WGS sequence"/>
</dbReference>
<evidence type="ECO:0000313" key="3">
    <source>
        <dbReference type="EMBL" id="RKF27914.1"/>
    </source>
</evidence>
<dbReference type="EMBL" id="RAQQ01000005">
    <property type="protein sequence ID" value="RKF27914.1"/>
    <property type="molecule type" value="Genomic_DNA"/>
</dbReference>
<comment type="caution">
    <text evidence="3">The sequence shown here is derived from an EMBL/GenBank/DDBJ whole genome shotgun (WGS) entry which is preliminary data.</text>
</comment>
<accession>A0A420F4R9</accession>
<proteinExistence type="predicted"/>
<dbReference type="InterPro" id="IPR052754">
    <property type="entry name" value="NTPase_KAP_P-loop"/>
</dbReference>
<dbReference type="PANTHER" id="PTHR22674">
    <property type="entry name" value="NTPASE, KAP FAMILY P-LOOP DOMAIN-CONTAINING 1"/>
    <property type="match status" value="1"/>
</dbReference>
<dbReference type="RefSeq" id="WP_120328055.1">
    <property type="nucleotide sequence ID" value="NZ_RAQQ01000005.1"/>
</dbReference>
<dbReference type="OrthoDB" id="414967at2"/>
<dbReference type="SUPFAM" id="SSF52540">
    <property type="entry name" value="P-loop containing nucleoside triphosphate hydrolases"/>
    <property type="match status" value="1"/>
</dbReference>
<sequence length="495" mass="54071">MTDALPASSLWLDEPALVDLLAFDAVAQTVAEAVLDDALDPVAIGVSGAWGSGKTTVLRLVRAALAERNLGPDKQILIVETDPWRYDPSVGAKETLIGEVLGALEKEIRDEAGIKGQARDLLKKLRSRVNWSKALQVAAKASLTLQLPGVDDLTKLISADSSAADGGEARGLEEFRTEFEKLMESKQLDHVKRVVVLVDDLDRCLHETVVGTLETIRLFLAVPKMSFVIAADEQKVADALRPRFQAAPNGTGADGRGESPEEAASLYLHKIVQTTVPLPALSRFDTEAYLVLLQLSHQLDKHELRPYIDRCAALRRESGLLDDLADIPGRDIAAEMTFASRLTPILYEKLRGNPRRIKRFLNDLRVRQSVANNRGITLAPEIVAKLMVLEVLLGDGFKRVLDWLAKGELRTQMQSLEAAAGRRVPADSPTDGVAEADSKEGVKQTTAERDAPTFADDGRVRAGGVGDGHRGIRFDVMRRSGWGRSGRCRVGWCRS</sequence>
<dbReference type="PANTHER" id="PTHR22674:SF6">
    <property type="entry name" value="NTPASE KAP FAMILY P-LOOP DOMAIN-CONTAINING PROTEIN 1"/>
    <property type="match status" value="1"/>
</dbReference>
<dbReference type="InterPro" id="IPR011646">
    <property type="entry name" value="KAP_P-loop"/>
</dbReference>
<dbReference type="Pfam" id="PF07693">
    <property type="entry name" value="KAP_NTPase"/>
    <property type="match status" value="1"/>
</dbReference>